<evidence type="ECO:0000313" key="2">
    <source>
        <dbReference type="Proteomes" id="UP001152320"/>
    </source>
</evidence>
<organism evidence="1 2">
    <name type="scientific">Holothuria leucospilota</name>
    <name type="common">Black long sea cucumber</name>
    <name type="synonym">Mertensiothuria leucospilota</name>
    <dbReference type="NCBI Taxonomy" id="206669"/>
    <lineage>
        <taxon>Eukaryota</taxon>
        <taxon>Metazoa</taxon>
        <taxon>Echinodermata</taxon>
        <taxon>Eleutherozoa</taxon>
        <taxon>Echinozoa</taxon>
        <taxon>Holothuroidea</taxon>
        <taxon>Aspidochirotacea</taxon>
        <taxon>Aspidochirotida</taxon>
        <taxon>Holothuriidae</taxon>
        <taxon>Holothuria</taxon>
    </lineage>
</organism>
<protein>
    <submittedName>
        <fullName evidence="1">NADH dehydrogenase [ubiquinone] 1 alpha subcomplex assembly factor 3</fullName>
    </submittedName>
</protein>
<sequence>MAASIIIRSGFLKSVRSVILLTNRPLHSLPKRCLHSTSLLKGKLYPTDDELYTKTSVSLLSKESKDVPYISKFSARGFTISDDIIVGPVAILPWSLVHWNVADVRDINKESLSLFHLLEPRIGRNSCHRCWLQSTQT</sequence>
<keyword evidence="2" id="KW-1185">Reference proteome</keyword>
<dbReference type="Proteomes" id="UP001152320">
    <property type="component" value="Chromosome 2"/>
</dbReference>
<comment type="caution">
    <text evidence="1">The sequence shown here is derived from an EMBL/GenBank/DDBJ whole genome shotgun (WGS) entry which is preliminary data.</text>
</comment>
<dbReference type="OrthoDB" id="20681at2759"/>
<proteinExistence type="predicted"/>
<dbReference type="Gene3D" id="3.40.1230.10">
    <property type="entry name" value="MTH938-like"/>
    <property type="match status" value="1"/>
</dbReference>
<dbReference type="AlphaFoldDB" id="A0A9Q1HJW7"/>
<dbReference type="EMBL" id="JAIZAY010000002">
    <property type="protein sequence ID" value="KAJ8047836.1"/>
    <property type="molecule type" value="Genomic_DNA"/>
</dbReference>
<name>A0A9Q1HJW7_HOLLE</name>
<reference evidence="1" key="1">
    <citation type="submission" date="2021-10" db="EMBL/GenBank/DDBJ databases">
        <title>Tropical sea cucumber genome reveals ecological adaptation and Cuvierian tubules defense mechanism.</title>
        <authorList>
            <person name="Chen T."/>
        </authorList>
    </citation>
    <scope>NUCLEOTIDE SEQUENCE</scope>
    <source>
        <strain evidence="1">Nanhai2018</strain>
        <tissue evidence="1">Muscle</tissue>
    </source>
</reference>
<dbReference type="InterPro" id="IPR007523">
    <property type="entry name" value="NDUFAF3/AAMDC"/>
</dbReference>
<dbReference type="PANTHER" id="PTHR21192:SF2">
    <property type="entry name" value="NADH DEHYDROGENASE [UBIQUINONE] 1 ALPHA SUBCOMPLEX ASSEMBLY FACTOR 3"/>
    <property type="match status" value="1"/>
</dbReference>
<gene>
    <name evidence="1" type="ORF">HOLleu_06946</name>
</gene>
<dbReference type="GO" id="GO:0005743">
    <property type="term" value="C:mitochondrial inner membrane"/>
    <property type="evidence" value="ECO:0007669"/>
    <property type="project" value="TreeGrafter"/>
</dbReference>
<dbReference type="GO" id="GO:0032981">
    <property type="term" value="P:mitochondrial respiratory chain complex I assembly"/>
    <property type="evidence" value="ECO:0007669"/>
    <property type="project" value="TreeGrafter"/>
</dbReference>
<dbReference type="PANTHER" id="PTHR21192">
    <property type="entry name" value="NUCLEAR PROTEIN E3-3"/>
    <property type="match status" value="1"/>
</dbReference>
<dbReference type="InterPro" id="IPR036748">
    <property type="entry name" value="MTH938-like_sf"/>
</dbReference>
<accession>A0A9Q1HJW7</accession>
<evidence type="ECO:0000313" key="1">
    <source>
        <dbReference type="EMBL" id="KAJ8047836.1"/>
    </source>
</evidence>
<dbReference type="SUPFAM" id="SSF64076">
    <property type="entry name" value="MTH938-like"/>
    <property type="match status" value="1"/>
</dbReference>